<keyword evidence="2" id="KW-0547">Nucleotide-binding</keyword>
<evidence type="ECO:0000313" key="5">
    <source>
        <dbReference type="EMBL" id="SEB60795.1"/>
    </source>
</evidence>
<name>A0A1H4KRQ3_9MICC</name>
<dbReference type="GO" id="GO:0005886">
    <property type="term" value="C:plasma membrane"/>
    <property type="evidence" value="ECO:0007669"/>
    <property type="project" value="TreeGrafter"/>
</dbReference>
<dbReference type="InterPro" id="IPR027417">
    <property type="entry name" value="P-loop_NTPase"/>
</dbReference>
<gene>
    <name evidence="5" type="ORF">SAMN04489745_0757</name>
</gene>
<evidence type="ECO:0000256" key="1">
    <source>
        <dbReference type="ARBA" id="ARBA00022448"/>
    </source>
</evidence>
<reference evidence="5 6" key="1">
    <citation type="submission" date="2016-10" db="EMBL/GenBank/DDBJ databases">
        <authorList>
            <person name="de Groot N.N."/>
        </authorList>
    </citation>
    <scope>NUCLEOTIDE SEQUENCE [LARGE SCALE GENOMIC DNA]</scope>
    <source>
        <strain evidence="5 6">DSM 10495</strain>
    </source>
</reference>
<dbReference type="InterPro" id="IPR003439">
    <property type="entry name" value="ABC_transporter-like_ATP-bd"/>
</dbReference>
<dbReference type="EMBL" id="FNSN01000003">
    <property type="protein sequence ID" value="SEB60795.1"/>
    <property type="molecule type" value="Genomic_DNA"/>
</dbReference>
<protein>
    <submittedName>
        <fullName evidence="5">Putative ABC transport system ATP-binding protein</fullName>
    </submittedName>
</protein>
<dbReference type="PROSITE" id="PS00211">
    <property type="entry name" value="ABC_TRANSPORTER_1"/>
    <property type="match status" value="1"/>
</dbReference>
<dbReference type="InterPro" id="IPR015854">
    <property type="entry name" value="ABC_transpr_LolD-like"/>
</dbReference>
<dbReference type="PANTHER" id="PTHR24220:SF685">
    <property type="entry name" value="ABC TRANSPORTER RELATED"/>
    <property type="match status" value="1"/>
</dbReference>
<keyword evidence="6" id="KW-1185">Reference proteome</keyword>
<dbReference type="Proteomes" id="UP000182652">
    <property type="component" value="Unassembled WGS sequence"/>
</dbReference>
<evidence type="ECO:0000313" key="6">
    <source>
        <dbReference type="Proteomes" id="UP000182652"/>
    </source>
</evidence>
<dbReference type="PANTHER" id="PTHR24220">
    <property type="entry name" value="IMPORT ATP-BINDING PROTEIN"/>
    <property type="match status" value="1"/>
</dbReference>
<dbReference type="GO" id="GO:0022857">
    <property type="term" value="F:transmembrane transporter activity"/>
    <property type="evidence" value="ECO:0007669"/>
    <property type="project" value="TreeGrafter"/>
</dbReference>
<dbReference type="STRING" id="156980.SAMN04489745_0757"/>
<dbReference type="PROSITE" id="PS50893">
    <property type="entry name" value="ABC_TRANSPORTER_2"/>
    <property type="match status" value="1"/>
</dbReference>
<accession>A0A1H4KRQ3</accession>
<evidence type="ECO:0000256" key="2">
    <source>
        <dbReference type="ARBA" id="ARBA00022741"/>
    </source>
</evidence>
<dbReference type="SMART" id="SM00382">
    <property type="entry name" value="AAA"/>
    <property type="match status" value="1"/>
</dbReference>
<feature type="domain" description="ABC transporter" evidence="4">
    <location>
        <begin position="6"/>
        <end position="233"/>
    </location>
</feature>
<organism evidence="5 6">
    <name type="scientific">Arthrobacter woluwensis</name>
    <dbReference type="NCBI Taxonomy" id="156980"/>
    <lineage>
        <taxon>Bacteria</taxon>
        <taxon>Bacillati</taxon>
        <taxon>Actinomycetota</taxon>
        <taxon>Actinomycetes</taxon>
        <taxon>Micrococcales</taxon>
        <taxon>Micrococcaceae</taxon>
        <taxon>Arthrobacter</taxon>
    </lineage>
</organism>
<dbReference type="InterPro" id="IPR017871">
    <property type="entry name" value="ABC_transporter-like_CS"/>
</dbReference>
<dbReference type="SUPFAM" id="SSF52540">
    <property type="entry name" value="P-loop containing nucleoside triphosphate hydrolases"/>
    <property type="match status" value="1"/>
</dbReference>
<dbReference type="GO" id="GO:0016887">
    <property type="term" value="F:ATP hydrolysis activity"/>
    <property type="evidence" value="ECO:0007669"/>
    <property type="project" value="InterPro"/>
</dbReference>
<dbReference type="GO" id="GO:0005524">
    <property type="term" value="F:ATP binding"/>
    <property type="evidence" value="ECO:0007669"/>
    <property type="project" value="UniProtKB-KW"/>
</dbReference>
<keyword evidence="1" id="KW-0813">Transport</keyword>
<evidence type="ECO:0000259" key="4">
    <source>
        <dbReference type="PROSITE" id="PS50893"/>
    </source>
</evidence>
<evidence type="ECO:0000256" key="3">
    <source>
        <dbReference type="ARBA" id="ARBA00022840"/>
    </source>
</evidence>
<dbReference type="InterPro" id="IPR003593">
    <property type="entry name" value="AAA+_ATPase"/>
</dbReference>
<sequence>MNTPALQLESVTVDYPDGAGTITALDQASLTVRQGEFLALTGPSGSGKSTLLAVAATLVKPTAGRILVDGREVQALGRKEQAALRREKLGIIFQQPNLLPSLTAVEQLLVTQHVRGFGGKAARATAERRARRLLAAVGLEGQEDKRPHQLSGGQRQRVNIARALMGEPSVLLVDEPTAALDEERSRAVVELLARITHEFGTATVMVTHDLEFVELCDREAHMRDGKLSEAALV</sequence>
<keyword evidence="3 5" id="KW-0067">ATP-binding</keyword>
<dbReference type="InterPro" id="IPR017911">
    <property type="entry name" value="MacB-like_ATP-bd"/>
</dbReference>
<dbReference type="Gene3D" id="3.40.50.300">
    <property type="entry name" value="P-loop containing nucleotide triphosphate hydrolases"/>
    <property type="match status" value="1"/>
</dbReference>
<dbReference type="CDD" id="cd03255">
    <property type="entry name" value="ABC_MJ0796_LolCDE_FtsE"/>
    <property type="match status" value="1"/>
</dbReference>
<dbReference type="Pfam" id="PF00005">
    <property type="entry name" value="ABC_tran"/>
    <property type="match status" value="1"/>
</dbReference>
<dbReference type="AlphaFoldDB" id="A0A1H4KRQ3"/>
<proteinExistence type="predicted"/>
<dbReference type="RefSeq" id="WP_066216200.1">
    <property type="nucleotide sequence ID" value="NZ_FNSN01000003.1"/>
</dbReference>